<name>A0A8H3ACE2_9AGAM</name>
<evidence type="ECO:0000256" key="1">
    <source>
        <dbReference type="SAM" id="MobiDB-lite"/>
    </source>
</evidence>
<dbReference type="PANTHER" id="PTHR36223:SF1">
    <property type="entry name" value="TRANSCRIPTION ELONGATION FACTOR EAF N-TERMINAL DOMAIN-CONTAINING PROTEIN"/>
    <property type="match status" value="1"/>
</dbReference>
<sequence length="308" mass="34171">MISNDLLVSITNPQGEPLQEYKQARTGDNSVECWVPSDEGSGFQIHFQAIRNFKPKLGLHCSIRLDGKTVSSGGLKSSSISRGLTGIKTGMTVAKGIKRHYVFGRHNVTDRDDLALPDDPRRELMGTIQVTLSWVKYGKSRRRNEPYQNPAEPGFVHERAVKKGHLGAATLGAPVPKIPGGRVRDKKDAGFPKVVFLFRYGPRDWLEAKDIITPERRPVMQDSKPKLATRSVKKEREATTHSIPETLRSHSGAVHQGQGEKELDIIDVDELESDNDSDIIVLSDPVAPKASSFILVLFSSNNNEFRVL</sequence>
<accession>A0A8H3ACE2</accession>
<evidence type="ECO:0000313" key="4">
    <source>
        <dbReference type="Proteomes" id="UP000663831"/>
    </source>
</evidence>
<protein>
    <recommendedName>
        <fullName evidence="2">DUF7918 domain-containing protein</fullName>
    </recommendedName>
</protein>
<dbReference type="PANTHER" id="PTHR36223">
    <property type="entry name" value="BETA-LACTAMASE-TYPE TRANSPEPTIDASE FOLD DOMAIN CONTAINING PROTEIN"/>
    <property type="match status" value="1"/>
</dbReference>
<dbReference type="OrthoDB" id="3364132at2759"/>
<dbReference type="InterPro" id="IPR057678">
    <property type="entry name" value="DUF7918"/>
</dbReference>
<comment type="caution">
    <text evidence="3">The sequence shown here is derived from an EMBL/GenBank/DDBJ whole genome shotgun (WGS) entry which is preliminary data.</text>
</comment>
<gene>
    <name evidence="3" type="ORF">RDB_LOCUS32990</name>
</gene>
<evidence type="ECO:0000313" key="3">
    <source>
        <dbReference type="EMBL" id="CAE6421782.1"/>
    </source>
</evidence>
<dbReference type="AlphaFoldDB" id="A0A8H3ACE2"/>
<dbReference type="Pfam" id="PF25534">
    <property type="entry name" value="DUF7918"/>
    <property type="match status" value="1"/>
</dbReference>
<organism evidence="3 4">
    <name type="scientific">Rhizoctonia solani</name>
    <dbReference type="NCBI Taxonomy" id="456999"/>
    <lineage>
        <taxon>Eukaryota</taxon>
        <taxon>Fungi</taxon>
        <taxon>Dikarya</taxon>
        <taxon>Basidiomycota</taxon>
        <taxon>Agaricomycotina</taxon>
        <taxon>Agaricomycetes</taxon>
        <taxon>Cantharellales</taxon>
        <taxon>Ceratobasidiaceae</taxon>
        <taxon>Rhizoctonia</taxon>
    </lineage>
</organism>
<reference evidence="3" key="1">
    <citation type="submission" date="2021-01" db="EMBL/GenBank/DDBJ databases">
        <authorList>
            <person name="Kaushik A."/>
        </authorList>
    </citation>
    <scope>NUCLEOTIDE SEQUENCE</scope>
    <source>
        <strain evidence="3">AG3-1AP</strain>
    </source>
</reference>
<dbReference type="Proteomes" id="UP000663831">
    <property type="component" value="Unassembled WGS sequence"/>
</dbReference>
<dbReference type="EMBL" id="CAJMWV010000948">
    <property type="protein sequence ID" value="CAE6421782.1"/>
    <property type="molecule type" value="Genomic_DNA"/>
</dbReference>
<proteinExistence type="predicted"/>
<feature type="region of interest" description="Disordered" evidence="1">
    <location>
        <begin position="221"/>
        <end position="241"/>
    </location>
</feature>
<evidence type="ECO:0000259" key="2">
    <source>
        <dbReference type="Pfam" id="PF25534"/>
    </source>
</evidence>
<feature type="domain" description="DUF7918" evidence="2">
    <location>
        <begin position="14"/>
        <end position="212"/>
    </location>
</feature>